<accession>A0A8J5JSW0</accession>
<evidence type="ECO:0000313" key="3">
    <source>
        <dbReference type="Proteomes" id="UP000747542"/>
    </source>
</evidence>
<organism evidence="2 3">
    <name type="scientific">Homarus americanus</name>
    <name type="common">American lobster</name>
    <dbReference type="NCBI Taxonomy" id="6706"/>
    <lineage>
        <taxon>Eukaryota</taxon>
        <taxon>Metazoa</taxon>
        <taxon>Ecdysozoa</taxon>
        <taxon>Arthropoda</taxon>
        <taxon>Crustacea</taxon>
        <taxon>Multicrustacea</taxon>
        <taxon>Malacostraca</taxon>
        <taxon>Eumalacostraca</taxon>
        <taxon>Eucarida</taxon>
        <taxon>Decapoda</taxon>
        <taxon>Pleocyemata</taxon>
        <taxon>Astacidea</taxon>
        <taxon>Nephropoidea</taxon>
        <taxon>Nephropidae</taxon>
        <taxon>Homarus</taxon>
    </lineage>
</organism>
<name>A0A8J5JSW0_HOMAM</name>
<dbReference type="AlphaFoldDB" id="A0A8J5JSW0"/>
<comment type="caution">
    <text evidence="2">The sequence shown here is derived from an EMBL/GenBank/DDBJ whole genome shotgun (WGS) entry which is preliminary data.</text>
</comment>
<dbReference type="EMBL" id="JAHLQT010026447">
    <property type="protein sequence ID" value="KAG7163621.1"/>
    <property type="molecule type" value="Genomic_DNA"/>
</dbReference>
<evidence type="ECO:0000313" key="2">
    <source>
        <dbReference type="EMBL" id="KAG7163621.1"/>
    </source>
</evidence>
<reference evidence="2" key="1">
    <citation type="journal article" date="2021" name="Sci. Adv.">
        <title>The American lobster genome reveals insights on longevity, neural, and immune adaptations.</title>
        <authorList>
            <person name="Polinski J.M."/>
            <person name="Zimin A.V."/>
            <person name="Clark K.F."/>
            <person name="Kohn A.B."/>
            <person name="Sadowski N."/>
            <person name="Timp W."/>
            <person name="Ptitsyn A."/>
            <person name="Khanna P."/>
            <person name="Romanova D.Y."/>
            <person name="Williams P."/>
            <person name="Greenwood S.J."/>
            <person name="Moroz L.L."/>
            <person name="Walt D.R."/>
            <person name="Bodnar A.G."/>
        </authorList>
    </citation>
    <scope>NUCLEOTIDE SEQUENCE</scope>
    <source>
        <strain evidence="2">GMGI-L3</strain>
    </source>
</reference>
<dbReference type="Proteomes" id="UP000747542">
    <property type="component" value="Unassembled WGS sequence"/>
</dbReference>
<protein>
    <submittedName>
        <fullName evidence="2">Uncharacterized protein</fullName>
    </submittedName>
</protein>
<sequence length="126" mass="14208">MKNCTQHWNKGESHKTRPQPRTDQSHELQVAGDDRELTPPSTPPEKLNLLVLKTFFTRYRIEGLTKTVCRPNGSLMVTFDEAVGTRREVISAVVGFLGALPKEVLLGWDTVPVKPYTPRPTGCYRC</sequence>
<proteinExistence type="predicted"/>
<evidence type="ECO:0000256" key="1">
    <source>
        <dbReference type="SAM" id="MobiDB-lite"/>
    </source>
</evidence>
<feature type="region of interest" description="Disordered" evidence="1">
    <location>
        <begin position="1"/>
        <end position="44"/>
    </location>
</feature>
<gene>
    <name evidence="2" type="ORF">Hamer_G002838</name>
</gene>
<keyword evidence="3" id="KW-1185">Reference proteome</keyword>